<feature type="region of interest" description="Disordered" evidence="1">
    <location>
        <begin position="174"/>
        <end position="214"/>
    </location>
</feature>
<gene>
    <name evidence="2" type="ORF">EV646_105414</name>
</gene>
<proteinExistence type="predicted"/>
<feature type="compositionally biased region" description="Low complexity" evidence="1">
    <location>
        <begin position="177"/>
        <end position="188"/>
    </location>
</feature>
<evidence type="ECO:0000313" key="2">
    <source>
        <dbReference type="EMBL" id="TCO47856.1"/>
    </source>
</evidence>
<protein>
    <recommendedName>
        <fullName evidence="4">DUF5343 domain-containing protein</fullName>
    </recommendedName>
</protein>
<dbReference type="RefSeq" id="WP_132149669.1">
    <property type="nucleotide sequence ID" value="NZ_SLWR01000005.1"/>
</dbReference>
<organism evidence="2 3">
    <name type="scientific">Kribbella antiqua</name>
    <dbReference type="NCBI Taxonomy" id="2512217"/>
    <lineage>
        <taxon>Bacteria</taxon>
        <taxon>Bacillati</taxon>
        <taxon>Actinomycetota</taxon>
        <taxon>Actinomycetes</taxon>
        <taxon>Propionibacteriales</taxon>
        <taxon>Kribbellaceae</taxon>
        <taxon>Kribbella</taxon>
    </lineage>
</organism>
<reference evidence="2 3" key="1">
    <citation type="journal article" date="2015" name="Stand. Genomic Sci.">
        <title>Genomic Encyclopedia of Bacterial and Archaeal Type Strains, Phase III: the genomes of soil and plant-associated and newly described type strains.</title>
        <authorList>
            <person name="Whitman W.B."/>
            <person name="Woyke T."/>
            <person name="Klenk H.P."/>
            <person name="Zhou Y."/>
            <person name="Lilburn T.G."/>
            <person name="Beck B.J."/>
            <person name="De Vos P."/>
            <person name="Vandamme P."/>
            <person name="Eisen J.A."/>
            <person name="Garrity G."/>
            <person name="Hugenholtz P."/>
            <person name="Kyrpides N.C."/>
        </authorList>
    </citation>
    <scope>NUCLEOTIDE SEQUENCE [LARGE SCALE GENOMIC DNA]</scope>
    <source>
        <strain evidence="2 3">VKM Ac-2541</strain>
    </source>
</reference>
<sequence>MAPPIKTTISDIDKLFNYLKGQVGWVPLDRVRSTIDSKLSDNRKLEACRYLGLIDRDGTNIKLSDSGRAYAGGDDAERAAVMLAALRSVPLYSQTVDWIHYNHKAEPTKTDVGNYWHDKLQSELDGAKDTALTDAVIFFFRVADAAGLGKFIAPGKGRPIALLRSDLEAIEQVVTGSASQAESSETQALPDPPPAGTTAGAGRPPAPVPAAPVTPVSVQTSPAIHINLEIHIAADATPATVEEIFKNMRKYVLADGE</sequence>
<evidence type="ECO:0000256" key="1">
    <source>
        <dbReference type="SAM" id="MobiDB-lite"/>
    </source>
</evidence>
<keyword evidence="3" id="KW-1185">Reference proteome</keyword>
<name>A0A4R2ITT9_9ACTN</name>
<dbReference type="EMBL" id="SLWR01000005">
    <property type="protein sequence ID" value="TCO47856.1"/>
    <property type="molecule type" value="Genomic_DNA"/>
</dbReference>
<evidence type="ECO:0000313" key="3">
    <source>
        <dbReference type="Proteomes" id="UP000295573"/>
    </source>
</evidence>
<dbReference type="OrthoDB" id="5180013at2"/>
<evidence type="ECO:0008006" key="4">
    <source>
        <dbReference type="Google" id="ProtNLM"/>
    </source>
</evidence>
<accession>A0A4R2ITT9</accession>
<comment type="caution">
    <text evidence="2">The sequence shown here is derived from an EMBL/GenBank/DDBJ whole genome shotgun (WGS) entry which is preliminary data.</text>
</comment>
<dbReference type="AlphaFoldDB" id="A0A4R2ITT9"/>
<dbReference type="Proteomes" id="UP000295573">
    <property type="component" value="Unassembled WGS sequence"/>
</dbReference>